<dbReference type="RefSeq" id="XP_040732362.1">
    <property type="nucleotide sequence ID" value="XM_040876160.1"/>
</dbReference>
<name>A0A364KWB2_TALAM</name>
<dbReference type="GeneID" id="63793074"/>
<evidence type="ECO:0000313" key="5">
    <source>
        <dbReference type="Proteomes" id="UP000249363"/>
    </source>
</evidence>
<dbReference type="InterPro" id="IPR050565">
    <property type="entry name" value="LYPA1-2/EST-like"/>
</dbReference>
<dbReference type="EMBL" id="MIKG01000006">
    <property type="protein sequence ID" value="RAO67846.1"/>
    <property type="molecule type" value="Genomic_DNA"/>
</dbReference>
<dbReference type="GO" id="GO:0005737">
    <property type="term" value="C:cytoplasm"/>
    <property type="evidence" value="ECO:0007669"/>
    <property type="project" value="TreeGrafter"/>
</dbReference>
<dbReference type="PANTHER" id="PTHR10655:SF63">
    <property type="entry name" value="PHOSPHOLIPASE_CARBOXYLESTERASE_THIOESTERASE DOMAIN-CONTAINING PROTEIN"/>
    <property type="match status" value="1"/>
</dbReference>
<protein>
    <recommendedName>
        <fullName evidence="3">Phospholipase/carboxylesterase/thioesterase domain-containing protein</fullName>
    </recommendedName>
</protein>
<feature type="domain" description="Phospholipase/carboxylesterase/thioesterase" evidence="3">
    <location>
        <begin position="11"/>
        <end position="178"/>
    </location>
</feature>
<evidence type="ECO:0000313" key="4">
    <source>
        <dbReference type="EMBL" id="RAO67846.1"/>
    </source>
</evidence>
<comment type="caution">
    <text evidence="4">The sequence shown here is derived from an EMBL/GenBank/DDBJ whole genome shotgun (WGS) entry which is preliminary data.</text>
</comment>
<dbReference type="Pfam" id="PF02230">
    <property type="entry name" value="Abhydrolase_2"/>
    <property type="match status" value="1"/>
</dbReference>
<feature type="region of interest" description="Disordered" evidence="2">
    <location>
        <begin position="215"/>
        <end position="249"/>
    </location>
</feature>
<feature type="compositionally biased region" description="Low complexity" evidence="2">
    <location>
        <begin position="215"/>
        <end position="230"/>
    </location>
</feature>
<dbReference type="Proteomes" id="UP000249363">
    <property type="component" value="Unassembled WGS sequence"/>
</dbReference>
<dbReference type="InterPro" id="IPR029058">
    <property type="entry name" value="AB_hydrolase_fold"/>
</dbReference>
<accession>A0A364KWB2</accession>
<dbReference type="AlphaFoldDB" id="A0A364KWB2"/>
<sequence length="329" mass="37080">MTNSVFPPRHVYFPENEHETTVIFLHDRNGTGPDLADYFAKSTGTSGTLYEHFPRTRWVFPSARAKNFYWTEADRRQLIQNNKDNTTEWFELASLENVQLESPEQLTTLQESATYILRIIDDEIERIKQVGGSSQNIFIAGIGQGAALGLVVLLCVHHELGGFVGMDGWMPFAETLSGLLDQNQVDEAGGFFKSTFIAAAQQAYIQQQKQQQKQQQAWTTYNASSTHPSAHPSPPGKQPDDQRAETEVTASRVVVPEHVKYTGICFGRSQRRSQLDKPELLDQAVSILKQIGFFRISWKPEQENLGKEEAAPEQVEEMANFFKSLNLAV</sequence>
<evidence type="ECO:0000256" key="2">
    <source>
        <dbReference type="SAM" id="MobiDB-lite"/>
    </source>
</evidence>
<comment type="similarity">
    <text evidence="1">Belongs to the AB hydrolase superfamily. AB hydrolase 2 family.</text>
</comment>
<dbReference type="InterPro" id="IPR003140">
    <property type="entry name" value="PLipase/COase/thioEstase"/>
</dbReference>
<dbReference type="OrthoDB" id="2418081at2759"/>
<dbReference type="SUPFAM" id="SSF53474">
    <property type="entry name" value="alpha/beta-Hydrolases"/>
    <property type="match status" value="1"/>
</dbReference>
<dbReference type="GO" id="GO:0008474">
    <property type="term" value="F:palmitoyl-(protein) hydrolase activity"/>
    <property type="evidence" value="ECO:0007669"/>
    <property type="project" value="TreeGrafter"/>
</dbReference>
<dbReference type="STRING" id="1196081.A0A364KWB2"/>
<evidence type="ECO:0000256" key="1">
    <source>
        <dbReference type="ARBA" id="ARBA00006499"/>
    </source>
</evidence>
<dbReference type="PANTHER" id="PTHR10655">
    <property type="entry name" value="LYSOPHOSPHOLIPASE-RELATED"/>
    <property type="match status" value="1"/>
</dbReference>
<evidence type="ECO:0000259" key="3">
    <source>
        <dbReference type="Pfam" id="PF02230"/>
    </source>
</evidence>
<organism evidence="4 5">
    <name type="scientific">Talaromyces amestolkiae</name>
    <dbReference type="NCBI Taxonomy" id="1196081"/>
    <lineage>
        <taxon>Eukaryota</taxon>
        <taxon>Fungi</taxon>
        <taxon>Dikarya</taxon>
        <taxon>Ascomycota</taxon>
        <taxon>Pezizomycotina</taxon>
        <taxon>Eurotiomycetes</taxon>
        <taxon>Eurotiomycetidae</taxon>
        <taxon>Eurotiales</taxon>
        <taxon>Trichocomaceae</taxon>
        <taxon>Talaromyces</taxon>
        <taxon>Talaromyces sect. Talaromyces</taxon>
    </lineage>
</organism>
<dbReference type="GO" id="GO:0052689">
    <property type="term" value="F:carboxylic ester hydrolase activity"/>
    <property type="evidence" value="ECO:0007669"/>
    <property type="project" value="TreeGrafter"/>
</dbReference>
<keyword evidence="5" id="KW-1185">Reference proteome</keyword>
<gene>
    <name evidence="4" type="ORF">BHQ10_003858</name>
</gene>
<proteinExistence type="inferred from homology"/>
<dbReference type="Gene3D" id="3.40.50.1820">
    <property type="entry name" value="alpha/beta hydrolase"/>
    <property type="match status" value="1"/>
</dbReference>
<reference evidence="4 5" key="1">
    <citation type="journal article" date="2017" name="Biotechnol. Biofuels">
        <title>Differential beta-glucosidase expression as a function of carbon source availability in Talaromyces amestolkiae: a genomic and proteomic approach.</title>
        <authorList>
            <person name="de Eugenio L.I."/>
            <person name="Mendez-Liter J.A."/>
            <person name="Nieto-Dominguez M."/>
            <person name="Alonso L."/>
            <person name="Gil-Munoz J."/>
            <person name="Barriuso J."/>
            <person name="Prieto A."/>
            <person name="Martinez M.J."/>
        </authorList>
    </citation>
    <scope>NUCLEOTIDE SEQUENCE [LARGE SCALE GENOMIC DNA]</scope>
    <source>
        <strain evidence="4 5">CIB</strain>
    </source>
</reference>